<sequence length="98" mass="11069">MKILQLPFGSFHFLKNGTVFRGHFTMEPRNQKENSSSQQGHHEYPLKQEISPAQQKLNEAAHTEAEKDIEDDVELSAHSPNDDLDEGESARLGEDVPI</sequence>
<dbReference type="EMBL" id="CP042433">
    <property type="protein sequence ID" value="QEC54635.1"/>
    <property type="molecule type" value="Genomic_DNA"/>
</dbReference>
<evidence type="ECO:0000313" key="3">
    <source>
        <dbReference type="Proteomes" id="UP000321204"/>
    </source>
</evidence>
<feature type="region of interest" description="Disordered" evidence="1">
    <location>
        <begin position="24"/>
        <end position="98"/>
    </location>
</feature>
<feature type="compositionally biased region" description="Basic and acidic residues" evidence="1">
    <location>
        <begin position="88"/>
        <end position="98"/>
    </location>
</feature>
<dbReference type="KEGG" id="fgg:FSB75_01540"/>
<keyword evidence="3" id="KW-1185">Reference proteome</keyword>
<dbReference type="Proteomes" id="UP000321204">
    <property type="component" value="Chromosome"/>
</dbReference>
<gene>
    <name evidence="2" type="ORF">FSB75_01540</name>
</gene>
<dbReference type="OrthoDB" id="680796at2"/>
<accession>A0A5B8UE61</accession>
<dbReference type="AlphaFoldDB" id="A0A5B8UE61"/>
<proteinExistence type="predicted"/>
<reference evidence="2 3" key="1">
    <citation type="journal article" date="2015" name="Int. J. Syst. Evol. Microbiol.">
        <title>Flavisolibacter ginsenosidimutans sp. nov., with ginsenoside-converting activity isolated from soil used for cultivating ginseng.</title>
        <authorList>
            <person name="Zhao Y."/>
            <person name="Liu Q."/>
            <person name="Kang M.S."/>
            <person name="Jin F."/>
            <person name="Yu H."/>
            <person name="Im W.T."/>
        </authorList>
    </citation>
    <scope>NUCLEOTIDE SEQUENCE [LARGE SCALE GENOMIC DNA]</scope>
    <source>
        <strain evidence="2 3">Gsoil 636</strain>
    </source>
</reference>
<organism evidence="2 3">
    <name type="scientific">Flavisolibacter ginsenosidimutans</name>
    <dbReference type="NCBI Taxonomy" id="661481"/>
    <lineage>
        <taxon>Bacteria</taxon>
        <taxon>Pseudomonadati</taxon>
        <taxon>Bacteroidota</taxon>
        <taxon>Chitinophagia</taxon>
        <taxon>Chitinophagales</taxon>
        <taxon>Chitinophagaceae</taxon>
        <taxon>Flavisolibacter</taxon>
    </lineage>
</organism>
<evidence type="ECO:0000313" key="2">
    <source>
        <dbReference type="EMBL" id="QEC54635.1"/>
    </source>
</evidence>
<name>A0A5B8UE61_9BACT</name>
<dbReference type="RefSeq" id="WP_146781735.1">
    <property type="nucleotide sequence ID" value="NZ_BAABIO010000006.1"/>
</dbReference>
<protein>
    <submittedName>
        <fullName evidence="2">Uncharacterized protein</fullName>
    </submittedName>
</protein>
<evidence type="ECO:0000256" key="1">
    <source>
        <dbReference type="SAM" id="MobiDB-lite"/>
    </source>
</evidence>